<gene>
    <name evidence="6" type="ORF">GCM10007964_51070</name>
</gene>
<dbReference type="Proteomes" id="UP000645217">
    <property type="component" value="Unassembled WGS sequence"/>
</dbReference>
<dbReference type="SMART" id="SM00320">
    <property type="entry name" value="WD40"/>
    <property type="match status" value="5"/>
</dbReference>
<dbReference type="PROSITE" id="PS00108">
    <property type="entry name" value="PROTEIN_KINASE_ST"/>
    <property type="match status" value="1"/>
</dbReference>
<feature type="domain" description="Protein kinase" evidence="5">
    <location>
        <begin position="20"/>
        <end position="271"/>
    </location>
</feature>
<keyword evidence="4" id="KW-0067">ATP-binding</keyword>
<dbReference type="Pfam" id="PF00069">
    <property type="entry name" value="Pkinase"/>
    <property type="match status" value="1"/>
</dbReference>
<dbReference type="InterPro" id="IPR011009">
    <property type="entry name" value="Kinase-like_dom_sf"/>
</dbReference>
<evidence type="ECO:0000259" key="5">
    <source>
        <dbReference type="PROSITE" id="PS50011"/>
    </source>
</evidence>
<dbReference type="InterPro" id="IPR015943">
    <property type="entry name" value="WD40/YVTN_repeat-like_dom_sf"/>
</dbReference>
<reference evidence="6" key="2">
    <citation type="submission" date="2020-09" db="EMBL/GenBank/DDBJ databases">
        <authorList>
            <person name="Sun Q."/>
            <person name="Ohkuma M."/>
        </authorList>
    </citation>
    <scope>NUCLEOTIDE SEQUENCE</scope>
    <source>
        <strain evidence="6">JCM 13064</strain>
    </source>
</reference>
<evidence type="ECO:0000256" key="3">
    <source>
        <dbReference type="ARBA" id="ARBA00022777"/>
    </source>
</evidence>
<dbReference type="InterPro" id="IPR011047">
    <property type="entry name" value="Quinoprotein_ADH-like_sf"/>
</dbReference>
<name>A0A917RDZ8_9ACTN</name>
<dbReference type="Gene3D" id="3.30.200.20">
    <property type="entry name" value="Phosphorylase Kinase, domain 1"/>
    <property type="match status" value="1"/>
</dbReference>
<dbReference type="SUPFAM" id="SSF50998">
    <property type="entry name" value="Quinoprotein alcohol dehydrogenase-like"/>
    <property type="match status" value="2"/>
</dbReference>
<organism evidence="6 7">
    <name type="scientific">Sphaerisporangium melleum</name>
    <dbReference type="NCBI Taxonomy" id="321316"/>
    <lineage>
        <taxon>Bacteria</taxon>
        <taxon>Bacillati</taxon>
        <taxon>Actinomycetota</taxon>
        <taxon>Actinomycetes</taxon>
        <taxon>Streptosporangiales</taxon>
        <taxon>Streptosporangiaceae</taxon>
        <taxon>Sphaerisporangium</taxon>
    </lineage>
</organism>
<keyword evidence="3" id="KW-0418">Kinase</keyword>
<dbReference type="GO" id="GO:0005524">
    <property type="term" value="F:ATP binding"/>
    <property type="evidence" value="ECO:0007669"/>
    <property type="project" value="UniProtKB-KW"/>
</dbReference>
<dbReference type="CDD" id="cd14014">
    <property type="entry name" value="STKc_PknB_like"/>
    <property type="match status" value="1"/>
</dbReference>
<dbReference type="InterPro" id="IPR000719">
    <property type="entry name" value="Prot_kinase_dom"/>
</dbReference>
<dbReference type="InterPro" id="IPR011659">
    <property type="entry name" value="WD40"/>
</dbReference>
<evidence type="ECO:0000256" key="1">
    <source>
        <dbReference type="ARBA" id="ARBA00022679"/>
    </source>
</evidence>
<proteinExistence type="predicted"/>
<dbReference type="SUPFAM" id="SSF56112">
    <property type="entry name" value="Protein kinase-like (PK-like)"/>
    <property type="match status" value="1"/>
</dbReference>
<sequence>MTGMVAAALTAGDPARLGDYWLAGRLGAGGQGVVYEAYDAEGARVAVKVLHADAAGDPDLRSRFGKEAVAARRVASFCTARVLAVDLEAAKPYIVSEYIPGPSLRRAVSGGRRFAGDDLYRLATAVATALTAIHDAGVVHRDLKPDNVLLGPDGPRVIDFGIARTLEMSLTATGLVTGTPTYMAPEVFTGERAGAPADVFSWGAIVVYAANGDDPFRAESLGAVMHRVLATDPDLRNLPDRLRPLVAAALSKDPQARPSARELLLGLLTGFHGSQAELLTLASAEAGMLGRDTITDPALGTLAEEAYGFLDAAERGLVPDVFLRLVGVGDAGQITMRSLSRGELLDGRTPQEAAALDRVLDVFSYLLTTRGDEVRLSRPALIQAWPRLRSWVGDERDGLPVHETINSAARHWNDHGRREADVFQGSRLAAALSWAATGRRHLTLSGLERDFLAACDAAVRDRVRRRRLLTAALATLLVLALTGGAIAVQQARTVTAQREMLAARLAEAMAGKVAAEADTIRTTDPVRAMLLSVAAWRLADLPGTRATLHNAWAQRERAAFTDPDTAGDTVRRITLDGRRLFSVSPRGVRVYDPRTGRRVDGWDDVKIGGQAFRDAALSPDGRRLAIVAGGTVQVWDTVRRRPTARYELVAQQNFNDISFGLSDRWLTVREGQGAVLWDMRTGATLDGEKVSAPIVDTAFTPAGDLAAVSLISDPERFALLRLPSGEPVARWHDADGCAGTTATAVAFSPDGRTLACGTHSAITLVDVRTGRSLPHQPYLGWDWPNGRMRFSPDGRLLLAGGEKNVRLIRVADARTLLTYNGTVEGAGFDGPTLRFLAGGTVVDVDVAGLLTPARLPGAAPQAALYSPDGRLLITQAENARSLVLRDPAGRPAGRPIRLTGAYDVTLPAEPAFSADGRTFAFAGDGNGETVRLWDTERQAQIAQVPVPQDWYPHSLAMSPDGALLAIGARTPTGDDEQARGRLMIWDVRHGRWGRSIDLDDNAGVVFRPGTTTVAQTRGPSNRLLDVATGRQTGPSLGPARDSQVVLAFSPDGTTLAFASSGGLSFWDVRTGARRGPVLKGMSPRDLVFSPRGDVLAAVGEEVQFVDVATIRKLGVPLPAEDASWFVSAGFGSGGAVLHTIEDSGVLHEIPVDPARMAAAVCARAGRTLTPAEWHASFPGVEPYRDPCH</sequence>
<dbReference type="SMART" id="SM00220">
    <property type="entry name" value="S_TKc"/>
    <property type="match status" value="1"/>
</dbReference>
<evidence type="ECO:0000313" key="7">
    <source>
        <dbReference type="Proteomes" id="UP000645217"/>
    </source>
</evidence>
<dbReference type="PANTHER" id="PTHR43289">
    <property type="entry name" value="MITOGEN-ACTIVATED PROTEIN KINASE KINASE KINASE 20-RELATED"/>
    <property type="match status" value="1"/>
</dbReference>
<dbReference type="InterPro" id="IPR008271">
    <property type="entry name" value="Ser/Thr_kinase_AS"/>
</dbReference>
<dbReference type="InterPro" id="IPR049052">
    <property type="entry name" value="nSTAND1"/>
</dbReference>
<dbReference type="Gene3D" id="1.10.510.10">
    <property type="entry name" value="Transferase(Phosphotransferase) domain 1"/>
    <property type="match status" value="1"/>
</dbReference>
<dbReference type="EMBL" id="BMNT01000030">
    <property type="protein sequence ID" value="GGL02786.1"/>
    <property type="molecule type" value="Genomic_DNA"/>
</dbReference>
<protein>
    <recommendedName>
        <fullName evidence="5">Protein kinase domain-containing protein</fullName>
    </recommendedName>
</protein>
<dbReference type="PROSITE" id="PS50011">
    <property type="entry name" value="PROTEIN_KINASE_DOM"/>
    <property type="match status" value="1"/>
</dbReference>
<dbReference type="Pfam" id="PF20703">
    <property type="entry name" value="nSTAND1"/>
    <property type="match status" value="1"/>
</dbReference>
<keyword evidence="1" id="KW-0808">Transferase</keyword>
<dbReference type="Pfam" id="PF07676">
    <property type="entry name" value="PD40"/>
    <property type="match status" value="2"/>
</dbReference>
<keyword evidence="7" id="KW-1185">Reference proteome</keyword>
<dbReference type="InterPro" id="IPR001680">
    <property type="entry name" value="WD40_rpt"/>
</dbReference>
<accession>A0A917RDZ8</accession>
<evidence type="ECO:0000313" key="6">
    <source>
        <dbReference type="EMBL" id="GGL02786.1"/>
    </source>
</evidence>
<evidence type="ECO:0000256" key="4">
    <source>
        <dbReference type="ARBA" id="ARBA00022840"/>
    </source>
</evidence>
<dbReference type="Gene3D" id="2.130.10.10">
    <property type="entry name" value="YVTN repeat-like/Quinoprotein amine dehydrogenase"/>
    <property type="match status" value="4"/>
</dbReference>
<comment type="caution">
    <text evidence="6">The sequence shown here is derived from an EMBL/GenBank/DDBJ whole genome shotgun (WGS) entry which is preliminary data.</text>
</comment>
<dbReference type="GO" id="GO:0004674">
    <property type="term" value="F:protein serine/threonine kinase activity"/>
    <property type="evidence" value="ECO:0007669"/>
    <property type="project" value="TreeGrafter"/>
</dbReference>
<reference evidence="6" key="1">
    <citation type="journal article" date="2014" name="Int. J. Syst. Evol. Microbiol.">
        <title>Complete genome sequence of Corynebacterium casei LMG S-19264T (=DSM 44701T), isolated from a smear-ripened cheese.</title>
        <authorList>
            <consortium name="US DOE Joint Genome Institute (JGI-PGF)"/>
            <person name="Walter F."/>
            <person name="Albersmeier A."/>
            <person name="Kalinowski J."/>
            <person name="Ruckert C."/>
        </authorList>
    </citation>
    <scope>NUCLEOTIDE SEQUENCE</scope>
    <source>
        <strain evidence="6">JCM 13064</strain>
    </source>
</reference>
<dbReference type="PANTHER" id="PTHR43289:SF34">
    <property type="entry name" value="SERINE_THREONINE-PROTEIN KINASE YBDM-RELATED"/>
    <property type="match status" value="1"/>
</dbReference>
<keyword evidence="2" id="KW-0547">Nucleotide-binding</keyword>
<dbReference type="AlphaFoldDB" id="A0A917RDZ8"/>
<evidence type="ECO:0000256" key="2">
    <source>
        <dbReference type="ARBA" id="ARBA00022741"/>
    </source>
</evidence>